<keyword evidence="9" id="KW-1185">Reference proteome</keyword>
<dbReference type="PANTHER" id="PTHR12763:SF28">
    <property type="entry name" value="GEO10507P1-RELATED"/>
    <property type="match status" value="1"/>
</dbReference>
<name>A0A8D2M462_ZONAL</name>
<evidence type="ECO:0000256" key="5">
    <source>
        <dbReference type="ARBA" id="ARBA00023128"/>
    </source>
</evidence>
<comment type="subcellular location">
    <subcellularLocation>
        <location evidence="1">Mitochondrion inner membrane</location>
    </subcellularLocation>
</comment>
<keyword evidence="3" id="KW-0999">Mitochondrion inner membrane</keyword>
<dbReference type="PANTHER" id="PTHR12763">
    <property type="match status" value="1"/>
</dbReference>
<proteinExistence type="predicted"/>
<evidence type="ECO:0000256" key="3">
    <source>
        <dbReference type="ARBA" id="ARBA00022792"/>
    </source>
</evidence>
<keyword evidence="4 7" id="KW-1133">Transmembrane helix</keyword>
<reference evidence="8" key="1">
    <citation type="submission" date="2025-08" db="UniProtKB">
        <authorList>
            <consortium name="Ensembl"/>
        </authorList>
    </citation>
    <scope>IDENTIFICATION</scope>
</reference>
<evidence type="ECO:0000256" key="7">
    <source>
        <dbReference type="SAM" id="Phobius"/>
    </source>
</evidence>
<dbReference type="InterPro" id="IPR036869">
    <property type="entry name" value="J_dom_sf"/>
</dbReference>
<evidence type="ECO:0000256" key="2">
    <source>
        <dbReference type="ARBA" id="ARBA00022692"/>
    </source>
</evidence>
<keyword evidence="5" id="KW-0496">Mitochondrion</keyword>
<evidence type="ECO:0000256" key="6">
    <source>
        <dbReference type="ARBA" id="ARBA00023136"/>
    </source>
</evidence>
<dbReference type="SUPFAM" id="SSF46565">
    <property type="entry name" value="Chaperone J-domain"/>
    <property type="match status" value="1"/>
</dbReference>
<evidence type="ECO:0000256" key="1">
    <source>
        <dbReference type="ARBA" id="ARBA00004273"/>
    </source>
</evidence>
<feature type="transmembrane region" description="Helical" evidence="7">
    <location>
        <begin position="20"/>
        <end position="41"/>
    </location>
</feature>
<organism evidence="8 9">
    <name type="scientific">Zonotrichia albicollis</name>
    <name type="common">White-throated sparrow</name>
    <name type="synonym">Fringilla albicollis</name>
    <dbReference type="NCBI Taxonomy" id="44394"/>
    <lineage>
        <taxon>Eukaryota</taxon>
        <taxon>Metazoa</taxon>
        <taxon>Chordata</taxon>
        <taxon>Craniata</taxon>
        <taxon>Vertebrata</taxon>
        <taxon>Euteleostomi</taxon>
        <taxon>Archelosauria</taxon>
        <taxon>Archosauria</taxon>
        <taxon>Dinosauria</taxon>
        <taxon>Saurischia</taxon>
        <taxon>Theropoda</taxon>
        <taxon>Coelurosauria</taxon>
        <taxon>Aves</taxon>
        <taxon>Neognathae</taxon>
        <taxon>Neoaves</taxon>
        <taxon>Telluraves</taxon>
        <taxon>Australaves</taxon>
        <taxon>Passeriformes</taxon>
        <taxon>Passerellidae</taxon>
        <taxon>Zonotrichia</taxon>
    </lineage>
</organism>
<evidence type="ECO:0000313" key="9">
    <source>
        <dbReference type="Proteomes" id="UP000694413"/>
    </source>
</evidence>
<dbReference type="Proteomes" id="UP000694413">
    <property type="component" value="Unassembled WGS sequence"/>
</dbReference>
<keyword evidence="6 7" id="KW-0472">Membrane</keyword>
<evidence type="ECO:0000313" key="8">
    <source>
        <dbReference type="Ensembl" id="ENSZALP00000001860.1"/>
    </source>
</evidence>
<dbReference type="Ensembl" id="ENSZALT00000003428.1">
    <property type="protein sequence ID" value="ENSZALP00000001860.1"/>
    <property type="gene ID" value="ENSZALG00000002241.1"/>
</dbReference>
<dbReference type="GO" id="GO:0030150">
    <property type="term" value="P:protein import into mitochondrial matrix"/>
    <property type="evidence" value="ECO:0007669"/>
    <property type="project" value="TreeGrafter"/>
</dbReference>
<evidence type="ECO:0000256" key="4">
    <source>
        <dbReference type="ARBA" id="ARBA00022989"/>
    </source>
</evidence>
<protein>
    <submittedName>
        <fullName evidence="8">Uncharacterized protein</fullName>
    </submittedName>
</protein>
<dbReference type="GO" id="GO:0001671">
    <property type="term" value="F:ATPase activator activity"/>
    <property type="evidence" value="ECO:0007669"/>
    <property type="project" value="TreeGrafter"/>
</dbReference>
<reference evidence="8" key="2">
    <citation type="submission" date="2025-09" db="UniProtKB">
        <authorList>
            <consortium name="Ensembl"/>
        </authorList>
    </citation>
    <scope>IDENTIFICATION</scope>
</reference>
<keyword evidence="2 7" id="KW-0812">Transmembrane</keyword>
<sequence>MALTEIGEPPDISQAHTKPYTGQHILCLVVPFWSGVCLFFLQDLKFSMGGYPVLQARIGQLQLYHSLNFLPESAASEGISSYCKGGFEQKARAHAACLLLGANPSADKDKIRTADRISRLLKHPDTRGSPELAAKIN</sequence>
<dbReference type="Gene3D" id="1.10.287.110">
    <property type="entry name" value="DnaJ domain"/>
    <property type="match status" value="1"/>
</dbReference>
<dbReference type="GO" id="GO:0001405">
    <property type="term" value="C:PAM complex, Tim23 associated import motor"/>
    <property type="evidence" value="ECO:0007669"/>
    <property type="project" value="TreeGrafter"/>
</dbReference>
<dbReference type="AlphaFoldDB" id="A0A8D2M462"/>
<accession>A0A8D2M462</accession>